<dbReference type="Pfam" id="PF00702">
    <property type="entry name" value="Hydrolase"/>
    <property type="match status" value="1"/>
</dbReference>
<dbReference type="NCBIfam" id="TIGR02252">
    <property type="entry name" value="DREG-2"/>
    <property type="match status" value="1"/>
</dbReference>
<dbReference type="PANTHER" id="PTHR46191">
    <property type="match status" value="1"/>
</dbReference>
<accession>A0AAU8JIZ7</accession>
<dbReference type="RefSeq" id="WP_354635773.1">
    <property type="nucleotide sequence ID" value="NZ_CP159837.1"/>
</dbReference>
<keyword evidence="1" id="KW-0378">Hydrolase</keyword>
<gene>
    <name evidence="1" type="ORF">ABWT76_001088</name>
</gene>
<dbReference type="EMBL" id="CP159837">
    <property type="protein sequence ID" value="XCM38253.1"/>
    <property type="molecule type" value="Genomic_DNA"/>
</dbReference>
<dbReference type="Gene3D" id="3.40.50.1000">
    <property type="entry name" value="HAD superfamily/HAD-like"/>
    <property type="match status" value="1"/>
</dbReference>
<dbReference type="InterPro" id="IPR036412">
    <property type="entry name" value="HAD-like_sf"/>
</dbReference>
<dbReference type="InterPro" id="IPR044924">
    <property type="entry name" value="HAD-SF_hydro_IA_REG-2-like_cap"/>
</dbReference>
<dbReference type="InterPro" id="IPR006439">
    <property type="entry name" value="HAD-SF_hydro_IA"/>
</dbReference>
<dbReference type="InterPro" id="IPR023214">
    <property type="entry name" value="HAD_sf"/>
</dbReference>
<dbReference type="NCBIfam" id="TIGR01549">
    <property type="entry name" value="HAD-SF-IA-v1"/>
    <property type="match status" value="1"/>
</dbReference>
<dbReference type="InterPro" id="IPR051828">
    <property type="entry name" value="HAD-like_hydrolase_domain"/>
</dbReference>
<name>A0AAU8JIZ7_9CYAN</name>
<dbReference type="SUPFAM" id="SSF56784">
    <property type="entry name" value="HAD-like"/>
    <property type="match status" value="1"/>
</dbReference>
<reference evidence="1" key="1">
    <citation type="submission" date="2024-07" db="EMBL/GenBank/DDBJ databases">
        <authorList>
            <person name="Kim Y.J."/>
            <person name="Jeong J.Y."/>
        </authorList>
    </citation>
    <scope>NUCLEOTIDE SEQUENCE</scope>
    <source>
        <strain evidence="1">GIHE-MW2</strain>
    </source>
</reference>
<proteinExistence type="predicted"/>
<dbReference type="SFLD" id="SFLDS00003">
    <property type="entry name" value="Haloacid_Dehalogenase"/>
    <property type="match status" value="1"/>
</dbReference>
<dbReference type="AlphaFoldDB" id="A0AAU8JIZ7"/>
<dbReference type="GO" id="GO:0016787">
    <property type="term" value="F:hydrolase activity"/>
    <property type="evidence" value="ECO:0007669"/>
    <property type="project" value="UniProtKB-KW"/>
</dbReference>
<dbReference type="SFLD" id="SFLDG01129">
    <property type="entry name" value="C1.5:_HAD__Beta-PGM__Phosphata"/>
    <property type="match status" value="1"/>
</dbReference>
<dbReference type="CDD" id="cd16415">
    <property type="entry name" value="HAD_dREG-2_like"/>
    <property type="match status" value="1"/>
</dbReference>
<dbReference type="PRINTS" id="PR00413">
    <property type="entry name" value="HADHALOGNASE"/>
</dbReference>
<protein>
    <submittedName>
        <fullName evidence="1">HAD family hydrolase</fullName>
    </submittedName>
</protein>
<organism evidence="1">
    <name type="scientific">Planktothricoides raciborskii GIHE-MW2</name>
    <dbReference type="NCBI Taxonomy" id="2792601"/>
    <lineage>
        <taxon>Bacteria</taxon>
        <taxon>Bacillati</taxon>
        <taxon>Cyanobacteriota</taxon>
        <taxon>Cyanophyceae</taxon>
        <taxon>Oscillatoriophycideae</taxon>
        <taxon>Oscillatoriales</taxon>
        <taxon>Oscillatoriaceae</taxon>
        <taxon>Planktothricoides</taxon>
    </lineage>
</organism>
<dbReference type="Gene3D" id="1.10.150.720">
    <property type="entry name" value="Haloacid dehalogenase-like hydrolase"/>
    <property type="match status" value="1"/>
</dbReference>
<sequence length="216" mass="24252">MTNPKPKVIFFDAVGTLFGIRGTVGQIYAEIAQSFGVEVAPNLLDRAFRESFRQAPAAAFPHATPREIPRLEFEWWERVASHTFQKAGVQSQFRDFSKFFAELYAYFATSQPWVLYPEVLPTLERCQSAGIELGVLSNFDSRLYAVLKALDLNHFFQSVTISTEVGAAKPDPKIFATALAKHNCLPQEAWHVGDSRQDDYEGANAVGLRGYWLTRG</sequence>
<dbReference type="PANTHER" id="PTHR46191:SF2">
    <property type="entry name" value="HALOACID DEHALOGENASE-LIKE HYDROLASE DOMAIN-CONTAINING PROTEIN 3"/>
    <property type="match status" value="1"/>
</dbReference>
<evidence type="ECO:0000313" key="1">
    <source>
        <dbReference type="EMBL" id="XCM38253.1"/>
    </source>
</evidence>
<dbReference type="InterPro" id="IPR011949">
    <property type="entry name" value="HAD-SF_hydro_IA_REG-2-like"/>
</dbReference>